<dbReference type="GO" id="GO:0098574">
    <property type="term" value="C:cytoplasmic side of lysosomal membrane"/>
    <property type="evidence" value="ECO:0007669"/>
    <property type="project" value="TreeGrafter"/>
</dbReference>
<dbReference type="CTD" id="75577195"/>
<keyword evidence="12" id="KW-1185">Reference proteome</keyword>
<evidence type="ECO:0000256" key="9">
    <source>
        <dbReference type="SAM" id="Phobius"/>
    </source>
</evidence>
<dbReference type="InterPro" id="IPR006629">
    <property type="entry name" value="LITAF"/>
</dbReference>
<evidence type="ECO:0000256" key="5">
    <source>
        <dbReference type="ARBA" id="ARBA00022723"/>
    </source>
</evidence>
<accession>A0A922LRP2</accession>
<reference evidence="11" key="1">
    <citation type="journal article" date="2012" name="Nat. Genet.">
        <title>Whole-genome sequence of Schistosoma haematobium.</title>
        <authorList>
            <person name="Young N.D."/>
            <person name="Jex A.R."/>
            <person name="Li B."/>
            <person name="Liu S."/>
            <person name="Yang L."/>
            <person name="Xiong Z."/>
            <person name="Li Y."/>
            <person name="Cantacessi C."/>
            <person name="Hall R.S."/>
            <person name="Xu X."/>
            <person name="Chen F."/>
            <person name="Wu X."/>
            <person name="Zerlotini A."/>
            <person name="Oliveira G."/>
            <person name="Hofmann A."/>
            <person name="Zhang G."/>
            <person name="Fang X."/>
            <person name="Kang Y."/>
            <person name="Campbell B.E."/>
            <person name="Loukas A."/>
            <person name="Ranganathan S."/>
            <person name="Rollinson D."/>
            <person name="Rinaldi G."/>
            <person name="Brindley P.J."/>
            <person name="Yang H."/>
            <person name="Wang J."/>
            <person name="Wang J."/>
            <person name="Gasser R.B."/>
        </authorList>
    </citation>
    <scope>NUCLEOTIDE SEQUENCE</scope>
</reference>
<feature type="region of interest" description="Disordered" evidence="8">
    <location>
        <begin position="1"/>
        <end position="22"/>
    </location>
</feature>
<dbReference type="PROSITE" id="PS51837">
    <property type="entry name" value="LITAF"/>
    <property type="match status" value="1"/>
</dbReference>
<reference evidence="11" key="2">
    <citation type="journal article" date="2019" name="Gigascience">
        <title>High-quality Schistosoma haematobium genome achieved by single-molecule and long-range sequencing.</title>
        <authorList>
            <person name="Stroehlein A.J."/>
            <person name="Korhonen P.K."/>
            <person name="Chong T.M."/>
            <person name="Lim Y.L."/>
            <person name="Chan K.G."/>
            <person name="Webster B."/>
            <person name="Rollinson D."/>
            <person name="Brindley P.J."/>
            <person name="Gasser R.B."/>
            <person name="Young N.D."/>
        </authorList>
    </citation>
    <scope>NUCLEOTIDE SEQUENCE</scope>
</reference>
<dbReference type="GO" id="GO:0098560">
    <property type="term" value="C:cytoplasmic side of late endosome membrane"/>
    <property type="evidence" value="ECO:0007669"/>
    <property type="project" value="TreeGrafter"/>
</dbReference>
<feature type="domain" description="LITAF" evidence="10">
    <location>
        <begin position="19"/>
        <end position="105"/>
    </location>
</feature>
<sequence>MGLQQEPMLSGKTDQNKETPVVTSQPVTIIPLQDHPITLKCPNCHQEIVTKIKYRNGMLTYAACTGLCIVGCFCGCCLIPFCVKACKDVDHKCPECGHHIGTYRTLQEKYMK</sequence>
<dbReference type="InterPro" id="IPR037519">
    <property type="entry name" value="LITAF_fam"/>
</dbReference>
<evidence type="ECO:0000313" key="11">
    <source>
        <dbReference type="EMBL" id="KAH9592066.1"/>
    </source>
</evidence>
<evidence type="ECO:0000256" key="1">
    <source>
        <dbReference type="ARBA" id="ARBA00004414"/>
    </source>
</evidence>
<proteinExistence type="inferred from homology"/>
<keyword evidence="7 9" id="KW-0472">Membrane</keyword>
<gene>
    <name evidence="11" type="ORF">MS3_00004124</name>
</gene>
<dbReference type="GO" id="GO:0008270">
    <property type="term" value="F:zinc ion binding"/>
    <property type="evidence" value="ECO:0007669"/>
    <property type="project" value="TreeGrafter"/>
</dbReference>
<feature type="transmembrane region" description="Helical" evidence="9">
    <location>
        <begin position="59"/>
        <end position="81"/>
    </location>
</feature>
<evidence type="ECO:0000256" key="2">
    <source>
        <dbReference type="ARBA" id="ARBA00004481"/>
    </source>
</evidence>
<dbReference type="GeneID" id="75577195"/>
<reference evidence="11" key="4">
    <citation type="journal article" date="2022" name="PLoS Pathog.">
        <title>Chromosome-level genome of Schistosoma haematobium underpins genome-wide explorations of molecular variation.</title>
        <authorList>
            <person name="Stroehlein A.J."/>
            <person name="Korhonen P.K."/>
            <person name="Lee V.V."/>
            <person name="Ralph S.A."/>
            <person name="Mentink-Kane M."/>
            <person name="You H."/>
            <person name="McManus D.P."/>
            <person name="Tchuente L.T."/>
            <person name="Stothard J.R."/>
            <person name="Kaur P."/>
            <person name="Dudchenko O."/>
            <person name="Aiden E.L."/>
            <person name="Yang B."/>
            <person name="Yang H."/>
            <person name="Emery A.M."/>
            <person name="Webster B.L."/>
            <person name="Brindley P.J."/>
            <person name="Rollinson D."/>
            <person name="Chang B.C.H."/>
            <person name="Gasser R.B."/>
            <person name="Young N.D."/>
        </authorList>
    </citation>
    <scope>NUCLEOTIDE SEQUENCE</scope>
</reference>
<dbReference type="OrthoDB" id="5599753at2759"/>
<dbReference type="RefSeq" id="XP_051072143.1">
    <property type="nucleotide sequence ID" value="XM_051212008.1"/>
</dbReference>
<keyword evidence="9" id="KW-1133">Transmembrane helix</keyword>
<dbReference type="PANTHER" id="PTHR23292:SF47">
    <property type="entry name" value="LITAF DOMAIN-CONTAINING PROTEIN"/>
    <property type="match status" value="1"/>
</dbReference>
<comment type="caution">
    <text evidence="11">The sequence shown here is derived from an EMBL/GenBank/DDBJ whole genome shotgun (WGS) entry which is preliminary data.</text>
</comment>
<keyword evidence="6" id="KW-0862">Zinc</keyword>
<evidence type="ECO:0000256" key="3">
    <source>
        <dbReference type="ARBA" id="ARBA00004630"/>
    </source>
</evidence>
<dbReference type="GO" id="GO:0005634">
    <property type="term" value="C:nucleus"/>
    <property type="evidence" value="ECO:0007669"/>
    <property type="project" value="TreeGrafter"/>
</dbReference>
<evidence type="ECO:0000256" key="4">
    <source>
        <dbReference type="ARBA" id="ARBA00005975"/>
    </source>
</evidence>
<dbReference type="AlphaFoldDB" id="A0A922LRP2"/>
<protein>
    <recommendedName>
        <fullName evidence="10">LITAF domain-containing protein</fullName>
    </recommendedName>
</protein>
<dbReference type="SMART" id="SM00714">
    <property type="entry name" value="LITAF"/>
    <property type="match status" value="1"/>
</dbReference>
<dbReference type="Pfam" id="PF10601">
    <property type="entry name" value="zf-LITAF-like"/>
    <property type="match status" value="1"/>
</dbReference>
<evidence type="ECO:0000313" key="12">
    <source>
        <dbReference type="Proteomes" id="UP000471633"/>
    </source>
</evidence>
<comment type="subcellular location">
    <subcellularLocation>
        <location evidence="2">Endosome membrane</location>
        <topology evidence="2">Peripheral membrane protein</topology>
    </subcellularLocation>
    <subcellularLocation>
        <location evidence="1">Late endosome membrane</location>
    </subcellularLocation>
    <subcellularLocation>
        <location evidence="3">Lysosome membrane</location>
        <topology evidence="3">Peripheral membrane protein</topology>
        <orientation evidence="3">Cytoplasmic side</orientation>
    </subcellularLocation>
</comment>
<name>A0A922LRP2_SCHHA</name>
<dbReference type="KEGG" id="shx:MS3_00004124"/>
<keyword evidence="9" id="KW-0812">Transmembrane</keyword>
<evidence type="ECO:0000256" key="6">
    <source>
        <dbReference type="ARBA" id="ARBA00022833"/>
    </source>
</evidence>
<dbReference type="Proteomes" id="UP000471633">
    <property type="component" value="Unassembled WGS sequence"/>
</dbReference>
<evidence type="ECO:0000256" key="7">
    <source>
        <dbReference type="ARBA" id="ARBA00023136"/>
    </source>
</evidence>
<keyword evidence="5" id="KW-0479">Metal-binding</keyword>
<dbReference type="EMBL" id="AMPZ03000002">
    <property type="protein sequence ID" value="KAH9592066.1"/>
    <property type="molecule type" value="Genomic_DNA"/>
</dbReference>
<comment type="similarity">
    <text evidence="4">Belongs to the CDIP1/LITAF family.</text>
</comment>
<evidence type="ECO:0000256" key="8">
    <source>
        <dbReference type="SAM" id="MobiDB-lite"/>
    </source>
</evidence>
<organism evidence="11 12">
    <name type="scientific">Schistosoma haematobium</name>
    <name type="common">Blood fluke</name>
    <dbReference type="NCBI Taxonomy" id="6185"/>
    <lineage>
        <taxon>Eukaryota</taxon>
        <taxon>Metazoa</taxon>
        <taxon>Spiralia</taxon>
        <taxon>Lophotrochozoa</taxon>
        <taxon>Platyhelminthes</taxon>
        <taxon>Trematoda</taxon>
        <taxon>Digenea</taxon>
        <taxon>Strigeidida</taxon>
        <taxon>Schistosomatoidea</taxon>
        <taxon>Schistosomatidae</taxon>
        <taxon>Schistosoma</taxon>
    </lineage>
</organism>
<reference evidence="11" key="3">
    <citation type="submission" date="2021-06" db="EMBL/GenBank/DDBJ databases">
        <title>Chromosome-level genome assembly for S. haematobium.</title>
        <authorList>
            <person name="Stroehlein A.J."/>
        </authorList>
    </citation>
    <scope>NUCLEOTIDE SEQUENCE</scope>
</reference>
<evidence type="ECO:0000259" key="10">
    <source>
        <dbReference type="PROSITE" id="PS51837"/>
    </source>
</evidence>
<dbReference type="PANTHER" id="PTHR23292">
    <property type="entry name" value="LIPOPOLYSACCHARIDE-INDUCED TUMOR NECROSIS FACTOR-ALPHA FACTOR"/>
    <property type="match status" value="1"/>
</dbReference>